<dbReference type="Gene3D" id="1.10.510.10">
    <property type="entry name" value="Transferase(Phosphotransferase) domain 1"/>
    <property type="match status" value="1"/>
</dbReference>
<dbReference type="GO" id="GO:0005634">
    <property type="term" value="C:nucleus"/>
    <property type="evidence" value="ECO:0000318"/>
    <property type="project" value="GO_Central"/>
</dbReference>
<reference evidence="9 10" key="1">
    <citation type="journal article" date="2014" name="Nat. Commun.">
        <title>Klebsormidium flaccidum genome reveals primary factors for plant terrestrial adaptation.</title>
        <authorList>
            <person name="Hori K."/>
            <person name="Maruyama F."/>
            <person name="Fujisawa T."/>
            <person name="Togashi T."/>
            <person name="Yamamoto N."/>
            <person name="Seo M."/>
            <person name="Sato S."/>
            <person name="Yamada T."/>
            <person name="Mori H."/>
            <person name="Tajima N."/>
            <person name="Moriyama T."/>
            <person name="Ikeuchi M."/>
            <person name="Watanabe M."/>
            <person name="Wada H."/>
            <person name="Kobayashi K."/>
            <person name="Saito M."/>
            <person name="Masuda T."/>
            <person name="Sasaki-Sekimoto Y."/>
            <person name="Mashiguchi K."/>
            <person name="Awai K."/>
            <person name="Shimojima M."/>
            <person name="Masuda S."/>
            <person name="Iwai M."/>
            <person name="Nobusawa T."/>
            <person name="Narise T."/>
            <person name="Kondo S."/>
            <person name="Saito H."/>
            <person name="Sato R."/>
            <person name="Murakawa M."/>
            <person name="Ihara Y."/>
            <person name="Oshima-Yamada Y."/>
            <person name="Ohtaka K."/>
            <person name="Satoh M."/>
            <person name="Sonobe K."/>
            <person name="Ishii M."/>
            <person name="Ohtani R."/>
            <person name="Kanamori-Sato M."/>
            <person name="Honoki R."/>
            <person name="Miyazaki D."/>
            <person name="Mochizuki H."/>
            <person name="Umetsu J."/>
            <person name="Higashi K."/>
            <person name="Shibata D."/>
            <person name="Kamiya Y."/>
            <person name="Sato N."/>
            <person name="Nakamura Y."/>
            <person name="Tabata S."/>
            <person name="Ida S."/>
            <person name="Kurokawa K."/>
            <person name="Ohta H."/>
        </authorList>
    </citation>
    <scope>NUCLEOTIDE SEQUENCE [LARGE SCALE GENOMIC DNA]</scope>
    <source>
        <strain evidence="9 10">NIES-2285</strain>
    </source>
</reference>
<dbReference type="OrthoDB" id="5337378at2759"/>
<feature type="region of interest" description="Disordered" evidence="7">
    <location>
        <begin position="382"/>
        <end position="401"/>
    </location>
</feature>
<evidence type="ECO:0000256" key="1">
    <source>
        <dbReference type="ARBA" id="ARBA00022679"/>
    </source>
</evidence>
<comment type="similarity">
    <text evidence="5">Belongs to the protein kinase superfamily. Ser/Thr protein kinase family. GCN2 subfamily.</text>
</comment>
<feature type="binding site" evidence="6">
    <location>
        <position position="439"/>
    </location>
    <ligand>
        <name>ATP</name>
        <dbReference type="ChEBI" id="CHEBI:30616"/>
    </ligand>
</feature>
<dbReference type="SUPFAM" id="SSF56112">
    <property type="entry name" value="Protein kinase-like (PK-like)"/>
    <property type="match status" value="1"/>
</dbReference>
<feature type="compositionally biased region" description="Polar residues" evidence="7">
    <location>
        <begin position="117"/>
        <end position="139"/>
    </location>
</feature>
<dbReference type="PROSITE" id="PS50011">
    <property type="entry name" value="PROTEIN_KINASE_DOM"/>
    <property type="match status" value="1"/>
</dbReference>
<dbReference type="InterPro" id="IPR050339">
    <property type="entry name" value="CC_SR_Kinase"/>
</dbReference>
<evidence type="ECO:0000313" key="10">
    <source>
        <dbReference type="Proteomes" id="UP000054558"/>
    </source>
</evidence>
<evidence type="ECO:0000256" key="5">
    <source>
        <dbReference type="ARBA" id="ARBA00037982"/>
    </source>
</evidence>
<dbReference type="PANTHER" id="PTHR11042:SF185">
    <property type="entry name" value="WEE1-LIKE PROTEIN KINASE"/>
    <property type="match status" value="1"/>
</dbReference>
<name>A0A1Y1HUX4_KLENI</name>
<dbReference type="OMA" id="SKDHSPC"/>
<feature type="compositionally biased region" description="Polar residues" evidence="7">
    <location>
        <begin position="18"/>
        <end position="27"/>
    </location>
</feature>
<keyword evidence="2 6" id="KW-0547">Nucleotide-binding</keyword>
<keyword evidence="4 6" id="KW-0067">ATP-binding</keyword>
<dbReference type="Proteomes" id="UP000054558">
    <property type="component" value="Unassembled WGS sequence"/>
</dbReference>
<dbReference type="InterPro" id="IPR017441">
    <property type="entry name" value="Protein_kinase_ATP_BS"/>
</dbReference>
<proteinExistence type="inferred from homology"/>
<dbReference type="STRING" id="105231.A0A1Y1HUX4"/>
<feature type="compositionally biased region" description="Polar residues" evidence="7">
    <location>
        <begin position="34"/>
        <end position="44"/>
    </location>
</feature>
<accession>A0A1Y1HUX4</accession>
<dbReference type="GO" id="GO:0005737">
    <property type="term" value="C:cytoplasm"/>
    <property type="evidence" value="ECO:0000318"/>
    <property type="project" value="GO_Central"/>
</dbReference>
<dbReference type="AlphaFoldDB" id="A0A1Y1HUX4"/>
<dbReference type="GO" id="GO:0004713">
    <property type="term" value="F:protein tyrosine kinase activity"/>
    <property type="evidence" value="ECO:0000318"/>
    <property type="project" value="GO_Central"/>
</dbReference>
<dbReference type="EMBL" id="DF237060">
    <property type="protein sequence ID" value="GAQ82430.1"/>
    <property type="molecule type" value="Genomic_DNA"/>
</dbReference>
<evidence type="ECO:0000256" key="6">
    <source>
        <dbReference type="PROSITE-ProRule" id="PRU10141"/>
    </source>
</evidence>
<dbReference type="PROSITE" id="PS00108">
    <property type="entry name" value="PROTEIN_KINASE_ST"/>
    <property type="match status" value="1"/>
</dbReference>
<evidence type="ECO:0000259" key="8">
    <source>
        <dbReference type="PROSITE" id="PS50011"/>
    </source>
</evidence>
<dbReference type="PROSITE" id="PS00107">
    <property type="entry name" value="PROTEIN_KINASE_ATP"/>
    <property type="match status" value="1"/>
</dbReference>
<feature type="compositionally biased region" description="Polar residues" evidence="7">
    <location>
        <begin position="252"/>
        <end position="264"/>
    </location>
</feature>
<dbReference type="GO" id="GO:0005524">
    <property type="term" value="F:ATP binding"/>
    <property type="evidence" value="ECO:0007669"/>
    <property type="project" value="UniProtKB-UniRule"/>
</dbReference>
<feature type="domain" description="Protein kinase" evidence="8">
    <location>
        <begin position="410"/>
        <end position="655"/>
    </location>
</feature>
<dbReference type="InterPro" id="IPR011009">
    <property type="entry name" value="Kinase-like_dom_sf"/>
</dbReference>
<evidence type="ECO:0000313" key="9">
    <source>
        <dbReference type="EMBL" id="GAQ82430.1"/>
    </source>
</evidence>
<feature type="region of interest" description="Disordered" evidence="7">
    <location>
        <begin position="18"/>
        <end position="52"/>
    </location>
</feature>
<dbReference type="Gene3D" id="3.30.200.20">
    <property type="entry name" value="Phosphorylase Kinase, domain 1"/>
    <property type="match status" value="1"/>
</dbReference>
<feature type="compositionally biased region" description="Basic and acidic residues" evidence="7">
    <location>
        <begin position="81"/>
        <end position="91"/>
    </location>
</feature>
<feature type="region of interest" description="Disordered" evidence="7">
    <location>
        <begin position="80"/>
        <end position="337"/>
    </location>
</feature>
<protein>
    <submittedName>
        <fullName evidence="9">Cyclin-dependent kinase WEE1</fullName>
    </submittedName>
</protein>
<keyword evidence="10" id="KW-1185">Reference proteome</keyword>
<evidence type="ECO:0000256" key="2">
    <source>
        <dbReference type="ARBA" id="ARBA00022741"/>
    </source>
</evidence>
<dbReference type="InterPro" id="IPR000719">
    <property type="entry name" value="Prot_kinase_dom"/>
</dbReference>
<evidence type="ECO:0000256" key="4">
    <source>
        <dbReference type="ARBA" id="ARBA00022840"/>
    </source>
</evidence>
<sequence length="662" mass="72269">MTLAGDGVCISQRMSQVQLETPKQRQQVGGIESQAVQSREQSGKATWGLDDNSQDLLCSQDFFCTPDFITPVEQQFNIDLSSKKENKENVRPQRSPVQFSPMRSKRPRPDLPPRVPSSWSQPEPETSSQPLPSETNDMSQDPPPESQDNEMEHSFHFDLGGSSQGLPGPPDDATSGDKMVTSSAGGRADFAGLTAELQAREKERVLGGAEPGSEKLSQEGFRISKPSKPPAQRQPLFHAGSVGVAKAAPTPKFNSGGSTQFSQPRPSPFTPSASAFRGGAPRPGGSTGRLNQASAKARLGSQLITNNPAADRNKKAPLTLWGGSQAANRAPTAPPAEEVRVPNASQFIPNGATKSSRISQLAVMKNKVQSQPCVRNPFLVEAGETEPGSNKTKFTDVPMSSPASRYKEDFHEIKEIGRGNFSRVYKVRRRLDGCLYAMKRSMKPIYQDSEKKVALMEVQGLAAAGSHPHIVRYYNAWFESDYLYIQTELCERSLEVKEGDTQPMAELELVAVMQQMAEALQHLHARGIAHLDLKPDNIYVSDGSYKLGDFGRAVRADSVGVEEGDSRYMPQEILNSASKCDLTKVDLFSLGATLYELARAEPLPKAGSEYHQIRHGDLAPMPLVSPHFTDLVRSLLHIDPAARPSAASILEHASHLRKSTYT</sequence>
<dbReference type="SMART" id="SM00220">
    <property type="entry name" value="S_TKc"/>
    <property type="match status" value="1"/>
</dbReference>
<dbReference type="InterPro" id="IPR008271">
    <property type="entry name" value="Ser/Thr_kinase_AS"/>
</dbReference>
<keyword evidence="1" id="KW-0808">Transferase</keyword>
<keyword evidence="3 9" id="KW-0418">Kinase</keyword>
<dbReference type="Pfam" id="PF00069">
    <property type="entry name" value="Pkinase"/>
    <property type="match status" value="1"/>
</dbReference>
<gene>
    <name evidence="9" type="ORF">KFL_001110070</name>
</gene>
<evidence type="ECO:0000256" key="3">
    <source>
        <dbReference type="ARBA" id="ARBA00022777"/>
    </source>
</evidence>
<evidence type="ECO:0000256" key="7">
    <source>
        <dbReference type="SAM" id="MobiDB-lite"/>
    </source>
</evidence>
<dbReference type="PANTHER" id="PTHR11042">
    <property type="entry name" value="EUKARYOTIC TRANSLATION INITIATION FACTOR 2-ALPHA KINASE EIF2-ALPHA KINASE -RELATED"/>
    <property type="match status" value="1"/>
</dbReference>
<organism evidence="9 10">
    <name type="scientific">Klebsormidium nitens</name>
    <name type="common">Green alga</name>
    <name type="synonym">Ulothrix nitens</name>
    <dbReference type="NCBI Taxonomy" id="105231"/>
    <lineage>
        <taxon>Eukaryota</taxon>
        <taxon>Viridiplantae</taxon>
        <taxon>Streptophyta</taxon>
        <taxon>Klebsormidiophyceae</taxon>
        <taxon>Klebsormidiales</taxon>
        <taxon>Klebsormidiaceae</taxon>
        <taxon>Klebsormidium</taxon>
    </lineage>
</organism>